<organism evidence="2 3">
    <name type="scientific">Brevundimonas goettingensis</name>
    <dbReference type="NCBI Taxonomy" id="2774190"/>
    <lineage>
        <taxon>Bacteria</taxon>
        <taxon>Pseudomonadati</taxon>
        <taxon>Pseudomonadota</taxon>
        <taxon>Alphaproteobacteria</taxon>
        <taxon>Caulobacterales</taxon>
        <taxon>Caulobacteraceae</taxon>
        <taxon>Brevundimonas</taxon>
    </lineage>
</organism>
<feature type="transmembrane region" description="Helical" evidence="1">
    <location>
        <begin position="6"/>
        <end position="26"/>
    </location>
</feature>
<evidence type="ECO:0000313" key="3">
    <source>
        <dbReference type="Proteomes" id="UP000663918"/>
    </source>
</evidence>
<keyword evidence="1" id="KW-0812">Transmembrane</keyword>
<dbReference type="KEGG" id="bgoe:IFJ75_09490"/>
<keyword evidence="1" id="KW-0472">Membrane</keyword>
<dbReference type="AlphaFoldDB" id="A0A975C389"/>
<dbReference type="Proteomes" id="UP000663918">
    <property type="component" value="Chromosome"/>
</dbReference>
<evidence type="ECO:0000256" key="1">
    <source>
        <dbReference type="SAM" id="Phobius"/>
    </source>
</evidence>
<feature type="transmembrane region" description="Helical" evidence="1">
    <location>
        <begin position="38"/>
        <end position="56"/>
    </location>
</feature>
<proteinExistence type="predicted"/>
<keyword evidence="3" id="KW-1185">Reference proteome</keyword>
<name>A0A975C389_9CAUL</name>
<keyword evidence="1" id="KW-1133">Transmembrane helix</keyword>
<evidence type="ECO:0000313" key="2">
    <source>
        <dbReference type="EMBL" id="QTC93048.1"/>
    </source>
</evidence>
<gene>
    <name evidence="2" type="ORF">IFJ75_09490</name>
</gene>
<protein>
    <submittedName>
        <fullName evidence="2">Uncharacterized protein</fullName>
    </submittedName>
</protein>
<dbReference type="EMBL" id="CP062222">
    <property type="protein sequence ID" value="QTC93048.1"/>
    <property type="molecule type" value="Genomic_DNA"/>
</dbReference>
<feature type="transmembrane region" description="Helical" evidence="1">
    <location>
        <begin position="68"/>
        <end position="86"/>
    </location>
</feature>
<reference evidence="2" key="1">
    <citation type="submission" date="2020-09" db="EMBL/GenBank/DDBJ databases">
        <title>Brevundimonas sp. LVF2 isolated from a puddle in Goettingen, Germany.</title>
        <authorList>
            <person name="Friedrich I."/>
            <person name="Klassen A."/>
            <person name="Hannes N."/>
            <person name="Schneider D."/>
            <person name="Hertel R."/>
            <person name="Daniel R."/>
        </authorList>
    </citation>
    <scope>NUCLEOTIDE SEQUENCE</scope>
    <source>
        <strain evidence="2">LVF2</strain>
    </source>
</reference>
<accession>A0A975C389</accession>
<sequence>MPISPAQLAVLVSWIATGLGLGLWAWSFFREKNAIRKLRFLDCGVVLIFSAVLVRIVAQERPMNAIDWTLVFLSPLFIVAAFWRLARTACPGDYE</sequence>
<dbReference type="RefSeq" id="WP_207932325.1">
    <property type="nucleotide sequence ID" value="NZ_CP062222.1"/>
</dbReference>